<accession>A0A382I9W3</accession>
<evidence type="ECO:0000313" key="1">
    <source>
        <dbReference type="EMBL" id="SVB96092.1"/>
    </source>
</evidence>
<dbReference type="EMBL" id="UINC01065930">
    <property type="protein sequence ID" value="SVB96092.1"/>
    <property type="molecule type" value="Genomic_DNA"/>
</dbReference>
<gene>
    <name evidence="1" type="ORF">METZ01_LOCUS248946</name>
</gene>
<sequence length="43" mass="5066">MTIRPRRVEKPWGYELIWAETELYVAKILHVNAGEALSVQMHE</sequence>
<feature type="non-terminal residue" evidence="1">
    <location>
        <position position="43"/>
    </location>
</feature>
<organism evidence="1">
    <name type="scientific">marine metagenome</name>
    <dbReference type="NCBI Taxonomy" id="408172"/>
    <lineage>
        <taxon>unclassified sequences</taxon>
        <taxon>metagenomes</taxon>
        <taxon>ecological metagenomes</taxon>
    </lineage>
</organism>
<protein>
    <recommendedName>
        <fullName evidence="2">Mannose-6-phosphate isomerase type II C-terminal domain-containing protein</fullName>
    </recommendedName>
</protein>
<proteinExistence type="predicted"/>
<evidence type="ECO:0008006" key="2">
    <source>
        <dbReference type="Google" id="ProtNLM"/>
    </source>
</evidence>
<name>A0A382I9W3_9ZZZZ</name>
<dbReference type="AlphaFoldDB" id="A0A382I9W3"/>
<reference evidence="1" key="1">
    <citation type="submission" date="2018-05" db="EMBL/GenBank/DDBJ databases">
        <authorList>
            <person name="Lanie J.A."/>
            <person name="Ng W.-L."/>
            <person name="Kazmierczak K.M."/>
            <person name="Andrzejewski T.M."/>
            <person name="Davidsen T.M."/>
            <person name="Wayne K.J."/>
            <person name="Tettelin H."/>
            <person name="Glass J.I."/>
            <person name="Rusch D."/>
            <person name="Podicherti R."/>
            <person name="Tsui H.-C.T."/>
            <person name="Winkler M.E."/>
        </authorList>
    </citation>
    <scope>NUCLEOTIDE SEQUENCE</scope>
</reference>